<keyword evidence="14" id="KW-0029">Amino-acid transport</keyword>
<comment type="catalytic activity">
    <reaction evidence="12">
        <text>L-proline(in) + Na(+)(in) = L-proline(out) + Na(+)(out)</text>
        <dbReference type="Rhea" id="RHEA:28967"/>
        <dbReference type="ChEBI" id="CHEBI:29101"/>
        <dbReference type="ChEBI" id="CHEBI:60039"/>
    </reaction>
</comment>
<evidence type="ECO:0000256" key="6">
    <source>
        <dbReference type="ARBA" id="ARBA00022847"/>
    </source>
</evidence>
<evidence type="ECO:0000256" key="4">
    <source>
        <dbReference type="ARBA" id="ARBA00022475"/>
    </source>
</evidence>
<feature type="transmembrane region" description="Helical" evidence="14">
    <location>
        <begin position="448"/>
        <end position="464"/>
    </location>
</feature>
<feature type="transmembrane region" description="Helical" evidence="14">
    <location>
        <begin position="120"/>
        <end position="139"/>
    </location>
</feature>
<dbReference type="PROSITE" id="PS50283">
    <property type="entry name" value="NA_SOLUT_SYMP_3"/>
    <property type="match status" value="1"/>
</dbReference>
<protein>
    <recommendedName>
        <fullName evidence="14">Sodium/proline symporter</fullName>
    </recommendedName>
    <alternativeName>
        <fullName evidence="14">Proline permease</fullName>
    </alternativeName>
</protein>
<dbReference type="OrthoDB" id="9810181at2"/>
<keyword evidence="9 14" id="KW-0406">Ion transport</keyword>
<evidence type="ECO:0000256" key="7">
    <source>
        <dbReference type="ARBA" id="ARBA00022989"/>
    </source>
</evidence>
<dbReference type="GO" id="GO:0005298">
    <property type="term" value="F:proline:sodium symporter activity"/>
    <property type="evidence" value="ECO:0007669"/>
    <property type="project" value="UniProtKB-UniRule"/>
</dbReference>
<comment type="similarity">
    <text evidence="2 13">Belongs to the sodium:solute symporter (SSF) (TC 2.A.21) family.</text>
</comment>
<feature type="transmembrane region" description="Helical" evidence="14">
    <location>
        <begin position="390"/>
        <end position="410"/>
    </location>
</feature>
<dbReference type="GO" id="GO:0005886">
    <property type="term" value="C:plasma membrane"/>
    <property type="evidence" value="ECO:0007669"/>
    <property type="project" value="UniProtKB-SubCell"/>
</dbReference>
<dbReference type="FunFam" id="1.20.1730.10:FF:000002">
    <property type="entry name" value="Sodium/proline symporter"/>
    <property type="match status" value="1"/>
</dbReference>
<dbReference type="PANTHER" id="PTHR48086:SF3">
    <property type="entry name" value="SODIUM_PROLINE SYMPORTER"/>
    <property type="match status" value="1"/>
</dbReference>
<evidence type="ECO:0000313" key="16">
    <source>
        <dbReference type="Proteomes" id="UP000199095"/>
    </source>
</evidence>
<evidence type="ECO:0000313" key="15">
    <source>
        <dbReference type="EMBL" id="SET75356.1"/>
    </source>
</evidence>
<gene>
    <name evidence="15" type="ORF">SAMN05421676_107190</name>
</gene>
<keyword evidence="11 14" id="KW-0739">Sodium transport</keyword>
<dbReference type="Proteomes" id="UP000199095">
    <property type="component" value="Unassembled WGS sequence"/>
</dbReference>
<evidence type="ECO:0000256" key="9">
    <source>
        <dbReference type="ARBA" id="ARBA00023065"/>
    </source>
</evidence>
<comment type="function">
    <text evidence="14">Catalyzes the sodium-dependent uptake of extracellular L-proline.</text>
</comment>
<dbReference type="GO" id="GO:0015824">
    <property type="term" value="P:proline transport"/>
    <property type="evidence" value="ECO:0007669"/>
    <property type="project" value="UniProtKB-UniRule"/>
</dbReference>
<dbReference type="STRING" id="237682.SAMN05421676_107190"/>
<keyword evidence="16" id="KW-1185">Reference proteome</keyword>
<keyword evidence="5 14" id="KW-0812">Transmembrane</keyword>
<feature type="transmembrane region" description="Helical" evidence="14">
    <location>
        <begin position="270"/>
        <end position="296"/>
    </location>
</feature>
<evidence type="ECO:0000256" key="5">
    <source>
        <dbReference type="ARBA" id="ARBA00022692"/>
    </source>
</evidence>
<name>A0A1I0GXZ5_9BACI</name>
<evidence type="ECO:0000256" key="2">
    <source>
        <dbReference type="ARBA" id="ARBA00006434"/>
    </source>
</evidence>
<dbReference type="EMBL" id="FOHJ01000007">
    <property type="protein sequence ID" value="SET75356.1"/>
    <property type="molecule type" value="Genomic_DNA"/>
</dbReference>
<dbReference type="AlphaFoldDB" id="A0A1I0GXZ5"/>
<dbReference type="InterPro" id="IPR038377">
    <property type="entry name" value="Na/Glc_symporter_sf"/>
</dbReference>
<reference evidence="16" key="1">
    <citation type="submission" date="2016-10" db="EMBL/GenBank/DDBJ databases">
        <authorList>
            <person name="Varghese N."/>
            <person name="Submissions S."/>
        </authorList>
    </citation>
    <scope>NUCLEOTIDE SEQUENCE [LARGE SCALE GENOMIC DNA]</scope>
    <source>
        <strain evidence="16">CGMCC 1.3566</strain>
    </source>
</reference>
<feature type="transmembrane region" description="Helical" evidence="14">
    <location>
        <begin position="188"/>
        <end position="209"/>
    </location>
</feature>
<feature type="transmembrane region" description="Helical" evidence="14">
    <location>
        <begin position="6"/>
        <end position="25"/>
    </location>
</feature>
<dbReference type="RefSeq" id="WP_093135892.1">
    <property type="nucleotide sequence ID" value="NZ_FOHJ01000007.1"/>
</dbReference>
<dbReference type="Pfam" id="PF00474">
    <property type="entry name" value="SSF"/>
    <property type="match status" value="1"/>
</dbReference>
<dbReference type="InterPro" id="IPR011851">
    <property type="entry name" value="Na/Pro_symporter"/>
</dbReference>
<feature type="transmembrane region" description="Helical" evidence="14">
    <location>
        <begin position="476"/>
        <end position="494"/>
    </location>
</feature>
<dbReference type="InterPro" id="IPR001734">
    <property type="entry name" value="Na/solute_symporter"/>
</dbReference>
<dbReference type="GO" id="GO:0015193">
    <property type="term" value="F:L-proline transmembrane transporter activity"/>
    <property type="evidence" value="ECO:0007669"/>
    <property type="project" value="TreeGrafter"/>
</dbReference>
<keyword evidence="6 14" id="KW-0769">Symport</keyword>
<keyword evidence="7 14" id="KW-1133">Transmembrane helix</keyword>
<dbReference type="GO" id="GO:0031402">
    <property type="term" value="F:sodium ion binding"/>
    <property type="evidence" value="ECO:0007669"/>
    <property type="project" value="UniProtKB-UniRule"/>
</dbReference>
<feature type="transmembrane region" description="Helical" evidence="14">
    <location>
        <begin position="229"/>
        <end position="249"/>
    </location>
</feature>
<evidence type="ECO:0000256" key="12">
    <source>
        <dbReference type="ARBA" id="ARBA00033708"/>
    </source>
</evidence>
<dbReference type="NCBIfam" id="TIGR00813">
    <property type="entry name" value="sss"/>
    <property type="match status" value="1"/>
</dbReference>
<keyword evidence="10 14" id="KW-0472">Membrane</keyword>
<keyword evidence="4 14" id="KW-1003">Cell membrane</keyword>
<feature type="transmembrane region" description="Helical" evidence="14">
    <location>
        <begin position="422"/>
        <end position="441"/>
    </location>
</feature>
<evidence type="ECO:0000256" key="11">
    <source>
        <dbReference type="ARBA" id="ARBA00023201"/>
    </source>
</evidence>
<dbReference type="CDD" id="cd11475">
    <property type="entry name" value="SLC5sbd_PutP"/>
    <property type="match status" value="1"/>
</dbReference>
<dbReference type="Gene3D" id="1.20.1730.10">
    <property type="entry name" value="Sodium/glucose cotransporter"/>
    <property type="match status" value="1"/>
</dbReference>
<evidence type="ECO:0000256" key="3">
    <source>
        <dbReference type="ARBA" id="ARBA00022448"/>
    </source>
</evidence>
<evidence type="ECO:0000256" key="1">
    <source>
        <dbReference type="ARBA" id="ARBA00004651"/>
    </source>
</evidence>
<feature type="transmembrane region" description="Helical" evidence="14">
    <location>
        <begin position="64"/>
        <end position="84"/>
    </location>
</feature>
<evidence type="ECO:0000256" key="10">
    <source>
        <dbReference type="ARBA" id="ARBA00023136"/>
    </source>
</evidence>
<accession>A0A1I0GXZ5</accession>
<dbReference type="PANTHER" id="PTHR48086">
    <property type="entry name" value="SODIUM/PROLINE SYMPORTER-RELATED"/>
    <property type="match status" value="1"/>
</dbReference>
<comment type="subcellular location">
    <subcellularLocation>
        <location evidence="1 14">Cell membrane</location>
        <topology evidence="1 14">Multi-pass membrane protein</topology>
    </subcellularLocation>
</comment>
<keyword evidence="8 14" id="KW-0915">Sodium</keyword>
<evidence type="ECO:0000256" key="8">
    <source>
        <dbReference type="ARBA" id="ARBA00023053"/>
    </source>
</evidence>
<evidence type="ECO:0000256" key="14">
    <source>
        <dbReference type="RuleBase" id="RU366012"/>
    </source>
</evidence>
<dbReference type="NCBIfam" id="TIGR02121">
    <property type="entry name" value="Na_Pro_sym"/>
    <property type="match status" value="1"/>
</dbReference>
<feature type="transmembrane region" description="Helical" evidence="14">
    <location>
        <begin position="159"/>
        <end position="181"/>
    </location>
</feature>
<dbReference type="InterPro" id="IPR050277">
    <property type="entry name" value="Sodium:Solute_Symporter"/>
</dbReference>
<feature type="transmembrane region" description="Helical" evidence="14">
    <location>
        <begin position="332"/>
        <end position="357"/>
    </location>
</feature>
<proteinExistence type="inferred from homology"/>
<sequence length="514" mass="55175">MSTFITFIVYLAGMLLLGIVGYRLTSNLSDYFLGGRTLSPGVAALSAGASDMSGWLLLGLPGAIYISGLGEAWLAIGLSIGAYLNWQFVAKRLRTYTEVSNNSITIPDFFENRFKDHSHILRFVSALVILFFFTIYTASGMTAGAKLFSSSFDLTYTQGLWIGAIVIIAYTFLGGFLAVSWTDFIQGILMFAALIILPIVAISKLGGWQETLNTVGNLSSQMGTNHLEMVSGVAVIGVISSLAWGLGYFGQPHILVRFMGLRSHKDVPKARFIGISWMVIGLFGAIFAGLAGFAYIASLDASVLAEENIKLVSALENGTAIDFSLLDDEESIFILLSQFLTHPIVAGILLAAILSAIMSTIDSQLLVSSSALAEDFYKGIFRKNASDKELVTVARLSIIVIAIIAIIIASDPSSSVLNLVSYAWAGFGAAFGPIILLSLFWKQVTAPGAMAGMIAGAVMVVIWANLSGGLFDLYEIVPGFLLNTLLTIGISLFTKTNPEMEKEFEEAREMAKNG</sequence>
<keyword evidence="3 14" id="KW-0813">Transport</keyword>
<organism evidence="15 16">
    <name type="scientific">Salinibacillus kushneri</name>
    <dbReference type="NCBI Taxonomy" id="237682"/>
    <lineage>
        <taxon>Bacteria</taxon>
        <taxon>Bacillati</taxon>
        <taxon>Bacillota</taxon>
        <taxon>Bacilli</taxon>
        <taxon>Bacillales</taxon>
        <taxon>Bacillaceae</taxon>
        <taxon>Salinibacillus</taxon>
    </lineage>
</organism>
<evidence type="ECO:0000256" key="13">
    <source>
        <dbReference type="RuleBase" id="RU362091"/>
    </source>
</evidence>